<dbReference type="Proteomes" id="UP000650081">
    <property type="component" value="Unassembled WGS sequence"/>
</dbReference>
<reference evidence="1" key="1">
    <citation type="submission" date="2020-08" db="EMBL/GenBank/DDBJ databases">
        <title>Lewinella bacteria from marine environments.</title>
        <authorList>
            <person name="Zhong Y."/>
        </authorList>
    </citation>
    <scope>NUCLEOTIDE SEQUENCE</scope>
    <source>
        <strain evidence="1">KCTC 42187</strain>
    </source>
</reference>
<dbReference type="EMBL" id="JACSIT010000118">
    <property type="protein sequence ID" value="MBC6995107.1"/>
    <property type="molecule type" value="Genomic_DNA"/>
</dbReference>
<gene>
    <name evidence="1" type="ORF">H9S92_13085</name>
</gene>
<evidence type="ECO:0000313" key="1">
    <source>
        <dbReference type="EMBL" id="MBC6995107.1"/>
    </source>
</evidence>
<dbReference type="RefSeq" id="WP_187467157.1">
    <property type="nucleotide sequence ID" value="NZ_JACSIT010000118.1"/>
</dbReference>
<accession>A0A923PQW8</accession>
<sequence>MLTIYSPTKYHADLAAVIAREERLGELVRLVDYLEERPVPSALNLVVRDDAIHPLLDWFDVLPPYLLAEKLPLTPAYLLALLFARLNNYERVYHYLADLDPALNHELDVYNRLQHGLTIDPGDLGSSLEHFDEYRLMHNHAVVRHYGVEKADHEQTKYFYLEALELAPSPEYRAYTARQFGTLLMDLGEVADAIRVLQVGLASAESPEGKTALRHTLCQARMQTVAEPFDQALLTTLKEDLWQVLQTYERQNRPLETALILLDAGTICHYDKSWSEGLGYLSRAIGLLEGLEVPELLADAFLRKGTLLFSWAQSGNPQFYRKAAEALHQAARTFTRERSPLIYADIQQHLGLIYAEVPDEAKKKGMWAAVSSTAFQEAMTILTKEAHPQQYATVCNHYGNALIKYPAAKLTDNVEKALYFYQEALQLRPAATMPRERSLTLLNYLEGQWQLGMPEDAFDAARVAEMQAKAEEIIAISPDPSLVEEARNHLDKLDLLKAAYA</sequence>
<keyword evidence="2" id="KW-1185">Reference proteome</keyword>
<dbReference type="AlphaFoldDB" id="A0A923PQW8"/>
<organism evidence="1 2">
    <name type="scientific">Neolewinella lacunae</name>
    <dbReference type="NCBI Taxonomy" id="1517758"/>
    <lineage>
        <taxon>Bacteria</taxon>
        <taxon>Pseudomonadati</taxon>
        <taxon>Bacteroidota</taxon>
        <taxon>Saprospiria</taxon>
        <taxon>Saprospirales</taxon>
        <taxon>Lewinellaceae</taxon>
        <taxon>Neolewinella</taxon>
    </lineage>
</organism>
<name>A0A923PQW8_9BACT</name>
<dbReference type="Gene3D" id="1.25.40.10">
    <property type="entry name" value="Tetratricopeptide repeat domain"/>
    <property type="match status" value="1"/>
</dbReference>
<dbReference type="SUPFAM" id="SSF48452">
    <property type="entry name" value="TPR-like"/>
    <property type="match status" value="1"/>
</dbReference>
<protein>
    <recommendedName>
        <fullName evidence="3">Tetratricopeptide repeat protein</fullName>
    </recommendedName>
</protein>
<evidence type="ECO:0000313" key="2">
    <source>
        <dbReference type="Proteomes" id="UP000650081"/>
    </source>
</evidence>
<proteinExistence type="predicted"/>
<dbReference type="InterPro" id="IPR011990">
    <property type="entry name" value="TPR-like_helical_dom_sf"/>
</dbReference>
<comment type="caution">
    <text evidence="1">The sequence shown here is derived from an EMBL/GenBank/DDBJ whole genome shotgun (WGS) entry which is preliminary data.</text>
</comment>
<evidence type="ECO:0008006" key="3">
    <source>
        <dbReference type="Google" id="ProtNLM"/>
    </source>
</evidence>